<proteinExistence type="predicted"/>
<dbReference type="Pfam" id="PF01593">
    <property type="entry name" value="Amino_oxidase"/>
    <property type="match status" value="1"/>
</dbReference>
<dbReference type="PANTHER" id="PTHR42923">
    <property type="entry name" value="PROTOPORPHYRINOGEN OXIDASE"/>
    <property type="match status" value="1"/>
</dbReference>
<organism evidence="2 3">
    <name type="scientific">Kitasatospora phosalacinea</name>
    <dbReference type="NCBI Taxonomy" id="2065"/>
    <lineage>
        <taxon>Bacteria</taxon>
        <taxon>Bacillati</taxon>
        <taxon>Actinomycetota</taxon>
        <taxon>Actinomycetes</taxon>
        <taxon>Kitasatosporales</taxon>
        <taxon>Streptomycetaceae</taxon>
        <taxon>Kitasatospora</taxon>
    </lineage>
</organism>
<name>A0ABW6GLI1_9ACTN</name>
<protein>
    <submittedName>
        <fullName evidence="2">NAD(P)/FAD-dependent oxidoreductase</fullName>
    </submittedName>
</protein>
<accession>A0ABW6GLI1</accession>
<sequence>MAVVGAGVAGLSAAYALARAGVEVELFEADGRLGGHAHTQRTTAADGRELALDTGFLVHNTRTYPELVGLFGELGVRTQDSDMSMSVRCEGCGLEYAGARGPVGLLATPGSLLRGRYLRMLGEVPRFHRLARALLADPERGDPSPHDPSLRDFLAQHGFSPYFVAHFVTPVVSAVWSCAPDLAGDYPARYLFAFLANHGLLSVTGSPTWRTVVGGSAAYVARIAEHVAARAGTVHRSAPVRAVRRHPDGVTVVTGDGRWTRADAVVVATHADQALRLLADPTRAEQEVLGAFAYSRNPTVLHRDASVLPRAAWARASWNYRMPGCDAPSDRVRVSYHLNRLLRLGGSEDYLVTLNEDERSPVPEELVVSRTVYEHPVYTARTVAAQRRLPELATGRTAFAGAYHGWGFHEDGCRSGLAAADRLLAAVAP</sequence>
<evidence type="ECO:0000313" key="2">
    <source>
        <dbReference type="EMBL" id="MFE1353607.1"/>
    </source>
</evidence>
<dbReference type="Proteomes" id="UP001599542">
    <property type="component" value="Unassembled WGS sequence"/>
</dbReference>
<reference evidence="2 3" key="1">
    <citation type="submission" date="2024-09" db="EMBL/GenBank/DDBJ databases">
        <title>The Natural Products Discovery Center: Release of the First 8490 Sequenced Strains for Exploring Actinobacteria Biosynthetic Diversity.</title>
        <authorList>
            <person name="Kalkreuter E."/>
            <person name="Kautsar S.A."/>
            <person name="Yang D."/>
            <person name="Bader C.D."/>
            <person name="Teijaro C.N."/>
            <person name="Fluegel L."/>
            <person name="Davis C.M."/>
            <person name="Simpson J.R."/>
            <person name="Lauterbach L."/>
            <person name="Steele A.D."/>
            <person name="Gui C."/>
            <person name="Meng S."/>
            <person name="Li G."/>
            <person name="Viehrig K."/>
            <person name="Ye F."/>
            <person name="Su P."/>
            <person name="Kiefer A.F."/>
            <person name="Nichols A."/>
            <person name="Cepeda A.J."/>
            <person name="Yan W."/>
            <person name="Fan B."/>
            <person name="Jiang Y."/>
            <person name="Adhikari A."/>
            <person name="Zheng C.-J."/>
            <person name="Schuster L."/>
            <person name="Cowan T.M."/>
            <person name="Smanski M.J."/>
            <person name="Chevrette M.G."/>
            <person name="De Carvalho L.P.S."/>
            <person name="Shen B."/>
        </authorList>
    </citation>
    <scope>NUCLEOTIDE SEQUENCE [LARGE SCALE GENOMIC DNA]</scope>
    <source>
        <strain evidence="2 3">NPDC058753</strain>
    </source>
</reference>
<dbReference type="Gene3D" id="1.10.3110.10">
    <property type="entry name" value="protoporphyrinogen ix oxidase, domain 3"/>
    <property type="match status" value="1"/>
</dbReference>
<dbReference type="EMBL" id="JBHYPX010000030">
    <property type="protein sequence ID" value="MFE1353607.1"/>
    <property type="molecule type" value="Genomic_DNA"/>
</dbReference>
<comment type="caution">
    <text evidence="2">The sequence shown here is derived from an EMBL/GenBank/DDBJ whole genome shotgun (WGS) entry which is preliminary data.</text>
</comment>
<evidence type="ECO:0000313" key="3">
    <source>
        <dbReference type="Proteomes" id="UP001599542"/>
    </source>
</evidence>
<dbReference type="Gene3D" id="3.50.50.60">
    <property type="entry name" value="FAD/NAD(P)-binding domain"/>
    <property type="match status" value="1"/>
</dbReference>
<feature type="domain" description="Amine oxidase" evidence="1">
    <location>
        <begin position="8"/>
        <end position="291"/>
    </location>
</feature>
<keyword evidence="3" id="KW-1185">Reference proteome</keyword>
<dbReference type="SUPFAM" id="SSF51905">
    <property type="entry name" value="FAD/NAD(P)-binding domain"/>
    <property type="match status" value="1"/>
</dbReference>
<evidence type="ECO:0000259" key="1">
    <source>
        <dbReference type="Pfam" id="PF01593"/>
    </source>
</evidence>
<dbReference type="RefSeq" id="WP_380315379.1">
    <property type="nucleotide sequence ID" value="NZ_JBHYPW010000001.1"/>
</dbReference>
<dbReference type="Gene3D" id="3.90.660.20">
    <property type="entry name" value="Protoporphyrinogen oxidase, mitochondrial, domain 2"/>
    <property type="match status" value="1"/>
</dbReference>
<dbReference type="InterPro" id="IPR036188">
    <property type="entry name" value="FAD/NAD-bd_sf"/>
</dbReference>
<dbReference type="InterPro" id="IPR002937">
    <property type="entry name" value="Amino_oxidase"/>
</dbReference>
<gene>
    <name evidence="2" type="ORF">ACFW6T_16635</name>
</gene>
<dbReference type="PANTHER" id="PTHR42923:SF17">
    <property type="entry name" value="AMINE OXIDASE DOMAIN-CONTAINING PROTEIN"/>
    <property type="match status" value="1"/>
</dbReference>
<dbReference type="InterPro" id="IPR050464">
    <property type="entry name" value="Zeta_carotene_desat/Oxidored"/>
</dbReference>